<dbReference type="NCBIfam" id="TIGR00277">
    <property type="entry name" value="HDIG"/>
    <property type="match status" value="1"/>
</dbReference>
<dbReference type="InterPro" id="IPR013976">
    <property type="entry name" value="HDOD"/>
</dbReference>
<feature type="domain" description="HDOD" evidence="1">
    <location>
        <begin position="24"/>
        <end position="217"/>
    </location>
</feature>
<dbReference type="Gene3D" id="1.10.3210.10">
    <property type="entry name" value="Hypothetical protein af1432"/>
    <property type="match status" value="1"/>
</dbReference>
<reference evidence="2" key="1">
    <citation type="submission" date="2022-05" db="EMBL/GenBank/DDBJ databases">
        <title>An RpoN-dependent PEP-CTERM gene is involved in floc formation of an Aquincola tertiaricarbonis strain.</title>
        <authorList>
            <person name="Qiu D."/>
            <person name="Xia M."/>
        </authorList>
    </citation>
    <scope>NUCLEOTIDE SEQUENCE</scope>
    <source>
        <strain evidence="2">RN12</strain>
    </source>
</reference>
<dbReference type="CDD" id="cd00077">
    <property type="entry name" value="HDc"/>
    <property type="match status" value="1"/>
</dbReference>
<proteinExistence type="predicted"/>
<dbReference type="PANTHER" id="PTHR33525:SF6">
    <property type="entry name" value="HDOD DOMAIN-CONTAINING PROTEIN"/>
    <property type="match status" value="1"/>
</dbReference>
<evidence type="ECO:0000313" key="2">
    <source>
        <dbReference type="EMBL" id="URI07931.1"/>
    </source>
</evidence>
<accession>A0ABY4S7L7</accession>
<name>A0ABY4S7L7_AQUTE</name>
<protein>
    <submittedName>
        <fullName evidence="2">HDOD domain-containing protein</fullName>
    </submittedName>
</protein>
<sequence>MNGAMKTALRSISRDELLAALRDLPPLPSVVLELVESLGHEELSAGQYAAKISRDQALAAKTLRLANSSFYGRGRQVHSVAEAISVLGLRTVRGVVTAAGMAGSFQRRPGFDHHAFWRHSIGSALCAQALAGELGRDGADLAFTVGLLHDIGRLALASAFAPAYAEVEQWRRDQDCPDGDAERAVLGIDHAEVGGLIARQWNFAPAIVDAIREHHAPPDGAAITLTGIAHVADAVAHALGLAGDADEAVPTLVLPVWAACRLDDKACLRIFARTEAQFETVCEALLH</sequence>
<dbReference type="InterPro" id="IPR052340">
    <property type="entry name" value="RNase_Y/CdgJ"/>
</dbReference>
<evidence type="ECO:0000313" key="3">
    <source>
        <dbReference type="Proteomes" id="UP001056201"/>
    </source>
</evidence>
<dbReference type="PANTHER" id="PTHR33525">
    <property type="match status" value="1"/>
</dbReference>
<gene>
    <name evidence="2" type="ORF">MW290_04925</name>
</gene>
<dbReference type="PROSITE" id="PS51833">
    <property type="entry name" value="HDOD"/>
    <property type="match status" value="1"/>
</dbReference>
<organism evidence="2 3">
    <name type="scientific">Aquincola tertiaricarbonis</name>
    <dbReference type="NCBI Taxonomy" id="391953"/>
    <lineage>
        <taxon>Bacteria</taxon>
        <taxon>Pseudomonadati</taxon>
        <taxon>Pseudomonadota</taxon>
        <taxon>Betaproteobacteria</taxon>
        <taxon>Burkholderiales</taxon>
        <taxon>Sphaerotilaceae</taxon>
        <taxon>Aquincola</taxon>
    </lineage>
</organism>
<dbReference type="Proteomes" id="UP001056201">
    <property type="component" value="Chromosome 1"/>
</dbReference>
<dbReference type="InterPro" id="IPR003607">
    <property type="entry name" value="HD/PDEase_dom"/>
</dbReference>
<dbReference type="SUPFAM" id="SSF109604">
    <property type="entry name" value="HD-domain/PDEase-like"/>
    <property type="match status" value="1"/>
</dbReference>
<dbReference type="EMBL" id="CP097635">
    <property type="protein sequence ID" value="URI07931.1"/>
    <property type="molecule type" value="Genomic_DNA"/>
</dbReference>
<keyword evidence="3" id="KW-1185">Reference proteome</keyword>
<dbReference type="Pfam" id="PF08668">
    <property type="entry name" value="HDOD"/>
    <property type="match status" value="1"/>
</dbReference>
<evidence type="ECO:0000259" key="1">
    <source>
        <dbReference type="PROSITE" id="PS51833"/>
    </source>
</evidence>
<dbReference type="SMART" id="SM00471">
    <property type="entry name" value="HDc"/>
    <property type="match status" value="1"/>
</dbReference>
<dbReference type="RefSeq" id="WP_250196152.1">
    <property type="nucleotide sequence ID" value="NZ_CP097635.1"/>
</dbReference>
<dbReference type="InterPro" id="IPR006675">
    <property type="entry name" value="HDIG_dom"/>
</dbReference>